<reference evidence="2 3" key="1">
    <citation type="submission" date="2021-05" db="EMBL/GenBank/DDBJ databases">
        <title>Genome Assembly of Synthetic Allotetraploid Brassica napus Reveals Homoeologous Exchanges between Subgenomes.</title>
        <authorList>
            <person name="Davis J.T."/>
        </authorList>
    </citation>
    <scope>NUCLEOTIDE SEQUENCE [LARGE SCALE GENOMIC DNA]</scope>
    <source>
        <strain evidence="3">cv. Da-Ae</strain>
        <tissue evidence="2">Seedling</tissue>
    </source>
</reference>
<evidence type="ECO:0000313" key="3">
    <source>
        <dbReference type="Proteomes" id="UP000824890"/>
    </source>
</evidence>
<evidence type="ECO:0008006" key="4">
    <source>
        <dbReference type="Google" id="ProtNLM"/>
    </source>
</evidence>
<dbReference type="PANTHER" id="PTHR31286:SF148">
    <property type="entry name" value="DUF4283 DOMAIN-CONTAINING PROTEIN"/>
    <property type="match status" value="1"/>
</dbReference>
<comment type="caution">
    <text evidence="2">The sequence shown here is derived from an EMBL/GenBank/DDBJ whole genome shotgun (WGS) entry which is preliminary data.</text>
</comment>
<protein>
    <recommendedName>
        <fullName evidence="4">DUF4283 domain-containing protein</fullName>
    </recommendedName>
</protein>
<feature type="region of interest" description="Disordered" evidence="1">
    <location>
        <begin position="1"/>
        <end position="90"/>
    </location>
</feature>
<keyword evidence="3" id="KW-1185">Reference proteome</keyword>
<accession>A0ABQ7Z5D9</accession>
<feature type="non-terminal residue" evidence="2">
    <location>
        <position position="1"/>
    </location>
</feature>
<sequence>PVPPAPQPVSDDAGSSRSPRTKPPYDEAPPPPDLTNGAISSSIPEVIVTLSNGEGDGSIRVSPTHQTASVAAGGSRSPWMKPPHVEAPPPPDPVDGVVSLTIPAEILADPNPLWRCYVVGYFIGDAPHIGSIHATVNRLWSSSKMRSKIDVQFLEKNIRRYWHIADVPLVVNEWSPETALAPPDLSAMPIWIDLKGVPSLLFSLKALKCLSRAAGKFVRLHPSTEKCSRLDVARVLVEVNLHSPLVEKIRCLDREGAEVEIDVSYPWLPPRRNICNVWGHKGANCTSKKINMLQKGKELEVLHPKQNEVINDQGKAQYDLDPKRNVVSDLLSELEVLDPALGSGVAGDEPRNAFETGGTSNGMDAIEGKDEETNIIISPSRFSVLAEVEEDETGEEESEDKEEGEIEEEEPIADEQKKDVVKTVRVRTGTSLKLSRQIPTCAKDHKAGRKNFPPTVKRVWDSTQAIHHSRAALSRFQAKLKLLKYEMRLLNKTHYGDLPTRTKLAYDEINFFKFKARELKRILFPSYKIC</sequence>
<feature type="compositionally biased region" description="Acidic residues" evidence="1">
    <location>
        <begin position="387"/>
        <end position="413"/>
    </location>
</feature>
<evidence type="ECO:0000256" key="1">
    <source>
        <dbReference type="SAM" id="MobiDB-lite"/>
    </source>
</evidence>
<gene>
    <name evidence="2" type="ORF">HID58_072765</name>
</gene>
<proteinExistence type="predicted"/>
<name>A0ABQ7Z5D9_BRANA</name>
<dbReference type="EMBL" id="JAGKQM010000016">
    <property type="protein sequence ID" value="KAH0875403.1"/>
    <property type="molecule type" value="Genomic_DNA"/>
</dbReference>
<organism evidence="2 3">
    <name type="scientific">Brassica napus</name>
    <name type="common">Rape</name>
    <dbReference type="NCBI Taxonomy" id="3708"/>
    <lineage>
        <taxon>Eukaryota</taxon>
        <taxon>Viridiplantae</taxon>
        <taxon>Streptophyta</taxon>
        <taxon>Embryophyta</taxon>
        <taxon>Tracheophyta</taxon>
        <taxon>Spermatophyta</taxon>
        <taxon>Magnoliopsida</taxon>
        <taxon>eudicotyledons</taxon>
        <taxon>Gunneridae</taxon>
        <taxon>Pentapetalae</taxon>
        <taxon>rosids</taxon>
        <taxon>malvids</taxon>
        <taxon>Brassicales</taxon>
        <taxon>Brassicaceae</taxon>
        <taxon>Brassiceae</taxon>
        <taxon>Brassica</taxon>
    </lineage>
</organism>
<feature type="region of interest" description="Disordered" evidence="1">
    <location>
        <begin position="341"/>
        <end position="366"/>
    </location>
</feature>
<dbReference type="Proteomes" id="UP000824890">
    <property type="component" value="Unassembled WGS sequence"/>
</dbReference>
<dbReference type="InterPro" id="IPR040256">
    <property type="entry name" value="At4g02000-like"/>
</dbReference>
<feature type="region of interest" description="Disordered" evidence="1">
    <location>
        <begin position="386"/>
        <end position="420"/>
    </location>
</feature>
<evidence type="ECO:0000313" key="2">
    <source>
        <dbReference type="EMBL" id="KAH0875403.1"/>
    </source>
</evidence>
<dbReference type="PANTHER" id="PTHR31286">
    <property type="entry name" value="GLYCINE-RICH CELL WALL STRUCTURAL PROTEIN 1.8-LIKE"/>
    <property type="match status" value="1"/>
</dbReference>